<dbReference type="AlphaFoldDB" id="A0A1S8X1W2"/>
<evidence type="ECO:0000313" key="2">
    <source>
        <dbReference type="Proteomes" id="UP000243686"/>
    </source>
</evidence>
<dbReference type="Proteomes" id="UP000243686">
    <property type="component" value="Unassembled WGS sequence"/>
</dbReference>
<proteinExistence type="predicted"/>
<evidence type="ECO:0000313" key="1">
    <source>
        <dbReference type="EMBL" id="OON20611.1"/>
    </source>
</evidence>
<protein>
    <submittedName>
        <fullName evidence="1">Uncharacterized protein</fullName>
    </submittedName>
</protein>
<sequence>MDEGNGDDFEEADQLMANSEDLKPNKVLQQFISCLPANERAHVTSLLLQIRRNLAEVIPPKRSIKQYLTLIHELNGFFSRLPLHVRGNLTSLLLNGLECSFRQSSISFSIFTTCLCLLELGALRNVDRLDLEGRGVWTVIERLNSNILPELSDHVSLQRTNMPTLCAWAMGMLIFSFTACYEWLQCRRCGPDSQENFLNFNQNVLQHPSLPAVMKSLLTLQSKHRPFPTPPEPYSLFDLLFSSAVSSNSNLFEHCKAPASISSDQSPLELSEPAVGAETTVLSIHTTKPPHEYLLNSQDLENLTPCSLANQLQTGTPDQIMAFLKVFTVCFKQPLSTTSDEFVERLITTLRHTTHILTRLYPTSSECSSTSAIYEQAYCCLVQMWYRAAEQRTLLVAFPQSYLWLAGLMRPRYEASLNFPVLQLFALYTVYTVFFMNGFQCLSQSGFVRAVACLSRFITAYQALFRSQILASPHWYLQLITDVVIAVIDRLEEGQRNPSDQLEEAMCSCLVAISRPYSALNATDPTVRPELSRAIKTPLECIISRMASCRSAVCQRVKMGDKPISTQNTELLHRPAIGPRLRDILTNYLLYPMLQVIDTWALGQMRIGVRPAAAKVLLMQLVNEAECYWEGPRPSQSRMTLPKTAVAVGGLHVAEKLAVKHKSRYK</sequence>
<reference evidence="1 2" key="1">
    <citation type="submission" date="2015-03" db="EMBL/GenBank/DDBJ databases">
        <title>Draft genome of the nematode, Opisthorchis viverrini.</title>
        <authorList>
            <person name="Mitreva M."/>
        </authorList>
    </citation>
    <scope>NUCLEOTIDE SEQUENCE [LARGE SCALE GENOMIC DNA]</scope>
    <source>
        <strain evidence="1">Khon Kaen</strain>
    </source>
</reference>
<keyword evidence="2" id="KW-1185">Reference proteome</keyword>
<feature type="non-terminal residue" evidence="1">
    <location>
        <position position="666"/>
    </location>
</feature>
<dbReference type="EMBL" id="KV892543">
    <property type="protein sequence ID" value="OON20611.1"/>
    <property type="molecule type" value="Genomic_DNA"/>
</dbReference>
<organism evidence="1 2">
    <name type="scientific">Opisthorchis viverrini</name>
    <name type="common">Southeast Asian liver fluke</name>
    <dbReference type="NCBI Taxonomy" id="6198"/>
    <lineage>
        <taxon>Eukaryota</taxon>
        <taxon>Metazoa</taxon>
        <taxon>Spiralia</taxon>
        <taxon>Lophotrochozoa</taxon>
        <taxon>Platyhelminthes</taxon>
        <taxon>Trematoda</taxon>
        <taxon>Digenea</taxon>
        <taxon>Opisthorchiida</taxon>
        <taxon>Opisthorchiata</taxon>
        <taxon>Opisthorchiidae</taxon>
        <taxon>Opisthorchis</taxon>
    </lineage>
</organism>
<accession>A0A1S8X1W2</accession>
<name>A0A1S8X1W2_OPIVI</name>
<gene>
    <name evidence="1" type="ORF">X801_03504</name>
</gene>